<name>A0A0K0DQM9_ANGCA</name>
<comment type="similarity">
    <text evidence="6">Belongs to the protein kinase superfamily. STE Ser/Thr protein kinase family. MAP kinase kinase subfamily.</text>
</comment>
<evidence type="ECO:0000256" key="6">
    <source>
        <dbReference type="ARBA" id="ARBA00038035"/>
    </source>
</evidence>
<dbReference type="GO" id="GO:0008545">
    <property type="term" value="F:JUN kinase kinase activity"/>
    <property type="evidence" value="ECO:0007669"/>
    <property type="project" value="TreeGrafter"/>
</dbReference>
<keyword evidence="3 8" id="KW-0547">Nucleotide-binding</keyword>
<dbReference type="InterPro" id="IPR000719">
    <property type="entry name" value="Prot_kinase_dom"/>
</dbReference>
<dbReference type="InterPro" id="IPR011009">
    <property type="entry name" value="Kinase-like_dom_sf"/>
</dbReference>
<evidence type="ECO:0000256" key="2">
    <source>
        <dbReference type="ARBA" id="ARBA00022679"/>
    </source>
</evidence>
<keyword evidence="2" id="KW-0808">Transferase</keyword>
<dbReference type="InterPro" id="IPR017441">
    <property type="entry name" value="Protein_kinase_ATP_BS"/>
</dbReference>
<evidence type="ECO:0000256" key="5">
    <source>
        <dbReference type="ARBA" id="ARBA00022840"/>
    </source>
</evidence>
<dbReference type="PANTHER" id="PTHR48013">
    <property type="entry name" value="DUAL SPECIFICITY MITOGEN-ACTIVATED PROTEIN KINASE KINASE 5-RELATED"/>
    <property type="match status" value="1"/>
</dbReference>
<accession>A0A0K0DQM9</accession>
<reference evidence="11" key="2">
    <citation type="submission" date="2017-02" db="UniProtKB">
        <authorList>
            <consortium name="WormBaseParasite"/>
        </authorList>
    </citation>
    <scope>IDENTIFICATION</scope>
</reference>
<dbReference type="SUPFAM" id="SSF56112">
    <property type="entry name" value="Protein kinase-like (PK-like)"/>
    <property type="match status" value="1"/>
</dbReference>
<dbReference type="AlphaFoldDB" id="A0A0K0DQM9"/>
<dbReference type="EC" id="2.7.12.2" evidence="7"/>
<dbReference type="PROSITE" id="PS50011">
    <property type="entry name" value="PROTEIN_KINASE_DOM"/>
    <property type="match status" value="1"/>
</dbReference>
<sequence>MFSTVQEENVLRSSTLSTGTLKFPDDDVVYTFTASDLRDYGKIGSGNFGSVYKMVHNESGKEMAVKRIRCNNISSREQEKIIREHDTIMRSEKCTKIVKYFGAILHEGDCWICMEFMDISLDILYKRVYNLHHTRFHENVIGHIAVIDALDYLKSQLKIIHRGDATILPDKSGTNFPTPEGWKAWWPMGAFHVRLAVAPPTIAPQRALLSDGIYIN</sequence>
<evidence type="ECO:0000256" key="1">
    <source>
        <dbReference type="ARBA" id="ARBA00022527"/>
    </source>
</evidence>
<feature type="domain" description="Protein kinase" evidence="9">
    <location>
        <begin position="37"/>
        <end position="216"/>
    </location>
</feature>
<keyword evidence="4" id="KW-0418">Kinase</keyword>
<dbReference type="PROSITE" id="PS00107">
    <property type="entry name" value="PROTEIN_KINASE_ATP"/>
    <property type="match status" value="1"/>
</dbReference>
<evidence type="ECO:0000256" key="4">
    <source>
        <dbReference type="ARBA" id="ARBA00022777"/>
    </source>
</evidence>
<dbReference type="GO" id="GO:0004674">
    <property type="term" value="F:protein serine/threonine kinase activity"/>
    <property type="evidence" value="ECO:0007669"/>
    <property type="project" value="UniProtKB-KW"/>
</dbReference>
<proteinExistence type="inferred from homology"/>
<dbReference type="WBParaSite" id="ACAC_0001406801-mRNA-1">
    <property type="protein sequence ID" value="ACAC_0001406801-mRNA-1"/>
    <property type="gene ID" value="ACAC_0001406801"/>
</dbReference>
<dbReference type="SMART" id="SM00220">
    <property type="entry name" value="S_TKc"/>
    <property type="match status" value="1"/>
</dbReference>
<evidence type="ECO:0000313" key="11">
    <source>
        <dbReference type="WBParaSite" id="ACAC_0001406801-mRNA-1"/>
    </source>
</evidence>
<evidence type="ECO:0000256" key="8">
    <source>
        <dbReference type="PROSITE-ProRule" id="PRU10141"/>
    </source>
</evidence>
<evidence type="ECO:0000313" key="10">
    <source>
        <dbReference type="Proteomes" id="UP000035642"/>
    </source>
</evidence>
<keyword evidence="1" id="KW-0723">Serine/threonine-protein kinase</keyword>
<dbReference type="Gene3D" id="3.30.200.20">
    <property type="entry name" value="Phosphorylase Kinase, domain 1"/>
    <property type="match status" value="1"/>
</dbReference>
<reference evidence="10" key="1">
    <citation type="submission" date="2012-09" db="EMBL/GenBank/DDBJ databases">
        <authorList>
            <person name="Martin A.A."/>
        </authorList>
    </citation>
    <scope>NUCLEOTIDE SEQUENCE</scope>
</reference>
<evidence type="ECO:0000256" key="3">
    <source>
        <dbReference type="ARBA" id="ARBA00022741"/>
    </source>
</evidence>
<dbReference type="FunFam" id="3.30.200.20:FF:000040">
    <property type="entry name" value="Dual specificity mitogen-activated protein kinase kinase"/>
    <property type="match status" value="1"/>
</dbReference>
<dbReference type="STRING" id="6313.A0A0K0DQM9"/>
<protein>
    <recommendedName>
        <fullName evidence="7">mitogen-activated protein kinase kinase</fullName>
        <ecNumber evidence="7">2.7.12.2</ecNumber>
    </recommendedName>
</protein>
<evidence type="ECO:0000259" key="9">
    <source>
        <dbReference type="PROSITE" id="PS50011"/>
    </source>
</evidence>
<dbReference type="Pfam" id="PF00069">
    <property type="entry name" value="Pkinase"/>
    <property type="match status" value="1"/>
</dbReference>
<dbReference type="GO" id="GO:0005524">
    <property type="term" value="F:ATP binding"/>
    <property type="evidence" value="ECO:0007669"/>
    <property type="project" value="UniProtKB-UniRule"/>
</dbReference>
<dbReference type="Proteomes" id="UP000035642">
    <property type="component" value="Unassembled WGS sequence"/>
</dbReference>
<keyword evidence="5 8" id="KW-0067">ATP-binding</keyword>
<keyword evidence="10" id="KW-1185">Reference proteome</keyword>
<evidence type="ECO:0000256" key="7">
    <source>
        <dbReference type="ARBA" id="ARBA00038999"/>
    </source>
</evidence>
<dbReference type="PANTHER" id="PTHR48013:SF15">
    <property type="entry name" value="DUAL SPECIFICITY MITOGEN-ACTIVATED PROTEIN KINASE KINASE 4"/>
    <property type="match status" value="1"/>
</dbReference>
<feature type="binding site" evidence="8">
    <location>
        <position position="66"/>
    </location>
    <ligand>
        <name>ATP</name>
        <dbReference type="ChEBI" id="CHEBI:30616"/>
    </ligand>
</feature>
<organism evidence="10 11">
    <name type="scientific">Angiostrongylus cantonensis</name>
    <name type="common">Rat lungworm</name>
    <dbReference type="NCBI Taxonomy" id="6313"/>
    <lineage>
        <taxon>Eukaryota</taxon>
        <taxon>Metazoa</taxon>
        <taxon>Ecdysozoa</taxon>
        <taxon>Nematoda</taxon>
        <taxon>Chromadorea</taxon>
        <taxon>Rhabditida</taxon>
        <taxon>Rhabditina</taxon>
        <taxon>Rhabditomorpha</taxon>
        <taxon>Strongyloidea</taxon>
        <taxon>Metastrongylidae</taxon>
        <taxon>Angiostrongylus</taxon>
    </lineage>
</organism>